<feature type="compositionally biased region" description="Polar residues" evidence="1">
    <location>
        <begin position="50"/>
        <end position="59"/>
    </location>
</feature>
<reference evidence="2 3" key="1">
    <citation type="submission" date="2024-01" db="EMBL/GenBank/DDBJ databases">
        <title>The genomes of 5 underutilized Papilionoideae crops provide insights into root nodulation and disease resistanc.</title>
        <authorList>
            <person name="Yuan L."/>
        </authorList>
    </citation>
    <scope>NUCLEOTIDE SEQUENCE [LARGE SCALE GENOMIC DNA]</scope>
    <source>
        <strain evidence="2">ZHUSHIDOU_FW_LH</strain>
        <tissue evidence="2">Leaf</tissue>
    </source>
</reference>
<feature type="region of interest" description="Disordered" evidence="1">
    <location>
        <begin position="1"/>
        <end position="88"/>
    </location>
</feature>
<name>A0AAN9P9J9_CROPI</name>
<evidence type="ECO:0000256" key="1">
    <source>
        <dbReference type="SAM" id="MobiDB-lite"/>
    </source>
</evidence>
<evidence type="ECO:0000313" key="3">
    <source>
        <dbReference type="Proteomes" id="UP001372338"/>
    </source>
</evidence>
<comment type="caution">
    <text evidence="2">The sequence shown here is derived from an EMBL/GenBank/DDBJ whole genome shotgun (WGS) entry which is preliminary data.</text>
</comment>
<sequence length="203" mass="23338">MRTQRKGGNPENRAADSNRFNVLQNESHDEIVTTEPSRGNNVARRDNFVSRPQRTNNSKQAKESSQRPKQNQTLAQSQKASPNVRLNKHVDKAVDLPKVTVQDTERRKEREASILKIVNQKQNEIWENYQARKSYSEDILRQHVHQKSEEELAHINNLLKGGSPSSTKKPLDIYQNEENHDLVMQERESSFGAGSESFSHQKV</sequence>
<dbReference type="EMBL" id="JAYWIO010000001">
    <property type="protein sequence ID" value="KAK7289742.1"/>
    <property type="molecule type" value="Genomic_DNA"/>
</dbReference>
<proteinExistence type="predicted"/>
<gene>
    <name evidence="2" type="ORF">RIF29_03630</name>
</gene>
<evidence type="ECO:0000313" key="2">
    <source>
        <dbReference type="EMBL" id="KAK7289742.1"/>
    </source>
</evidence>
<accession>A0AAN9P9J9</accession>
<protein>
    <submittedName>
        <fullName evidence="2">Uncharacterized protein</fullName>
    </submittedName>
</protein>
<organism evidence="2 3">
    <name type="scientific">Crotalaria pallida</name>
    <name type="common">Smooth rattlebox</name>
    <name type="synonym">Crotalaria striata</name>
    <dbReference type="NCBI Taxonomy" id="3830"/>
    <lineage>
        <taxon>Eukaryota</taxon>
        <taxon>Viridiplantae</taxon>
        <taxon>Streptophyta</taxon>
        <taxon>Embryophyta</taxon>
        <taxon>Tracheophyta</taxon>
        <taxon>Spermatophyta</taxon>
        <taxon>Magnoliopsida</taxon>
        <taxon>eudicotyledons</taxon>
        <taxon>Gunneridae</taxon>
        <taxon>Pentapetalae</taxon>
        <taxon>rosids</taxon>
        <taxon>fabids</taxon>
        <taxon>Fabales</taxon>
        <taxon>Fabaceae</taxon>
        <taxon>Papilionoideae</taxon>
        <taxon>50 kb inversion clade</taxon>
        <taxon>genistoids sensu lato</taxon>
        <taxon>core genistoids</taxon>
        <taxon>Crotalarieae</taxon>
        <taxon>Crotalaria</taxon>
    </lineage>
</organism>
<feature type="compositionally biased region" description="Polar residues" evidence="1">
    <location>
        <begin position="67"/>
        <end position="81"/>
    </location>
</feature>
<keyword evidence="3" id="KW-1185">Reference proteome</keyword>
<dbReference type="AlphaFoldDB" id="A0AAN9P9J9"/>
<dbReference type="Proteomes" id="UP001372338">
    <property type="component" value="Unassembled WGS sequence"/>
</dbReference>